<dbReference type="Proteomes" id="UP000464378">
    <property type="component" value="Chromosome"/>
</dbReference>
<gene>
    <name evidence="1" type="ORF">GMBLW1_38380</name>
</gene>
<accession>A0A6C2YX11</accession>
<proteinExistence type="predicted"/>
<dbReference type="AlphaFoldDB" id="A0A6C2YX11"/>
<dbReference type="EMBL" id="LR586016">
    <property type="protein sequence ID" value="VIP05355.1"/>
    <property type="molecule type" value="Genomic_DNA"/>
</dbReference>
<name>A0A6C2YX11_9BACT</name>
<keyword evidence="2" id="KW-1185">Reference proteome</keyword>
<dbReference type="InParanoid" id="A0A6C2YX11"/>
<protein>
    <recommendedName>
        <fullName evidence="3">DUF3352 domain-containing protein</fullName>
    </recommendedName>
</protein>
<dbReference type="KEGG" id="tim:GMBLW1_38380"/>
<sequence>MQVGYPKRLGKQPLPEWTNPVRIGTLQKVGPAMIPFRKESVMTSLIRKLVLCVGLLTLPTTVHAVGFEPTIRVQIQSIDTLMTLAEKAVDRYVAPGLGKNLISAALRSLGDEPFAGLDRTKPFGLYAIIDENQLDSKLVLMIPTQDSKKLREKLKKLDITFQDNADSNIATVNVPDVPVPFYSITADGYAYLSVLSSAPLEPKNRPWAAEVFRKKESALVSVSVNLDNLPKSYKEAATTMVETAALDIKEAKGPSWAGLVGAMIGNLGSELINQTTELTYRLNLAPETSMLELEMELTPKAGSSLAKTIQDRKPVGNHFTGVASPDSTAAVLLHAPLFNSDLRKIVGAMLKDAEPNDPKGPALIGKAALDSLKQAVESGNLDLALSLRGPDSDKHYSVVLVTSMPNADAVLAAIRKELPNRKGGPKITDTEKLDGASILEIDLDGALPPFVADLVSDTSKLKIAFAKDRLIVSLGPDSKALIQEAIAVKPSPASPVRLTFSAKRLQSLLETIAPPEVADGFSRVWPKNPDLTTMVDLNITSGSSLKVKLSLNIGLFSFGMVARSTAP</sequence>
<reference evidence="1" key="1">
    <citation type="submission" date="2019-04" db="EMBL/GenBank/DDBJ databases">
        <authorList>
            <consortium name="Science for Life Laboratories"/>
        </authorList>
    </citation>
    <scope>NUCLEOTIDE SEQUENCE</scope>
    <source>
        <strain evidence="1">MBLW1</strain>
    </source>
</reference>
<evidence type="ECO:0008006" key="3">
    <source>
        <dbReference type="Google" id="ProtNLM"/>
    </source>
</evidence>
<evidence type="ECO:0000313" key="1">
    <source>
        <dbReference type="EMBL" id="VIP05355.1"/>
    </source>
</evidence>
<evidence type="ECO:0000313" key="2">
    <source>
        <dbReference type="Proteomes" id="UP000464378"/>
    </source>
</evidence>
<dbReference type="EMBL" id="LR593887">
    <property type="protein sequence ID" value="VTS08066.1"/>
    <property type="molecule type" value="Genomic_DNA"/>
</dbReference>
<organism evidence="1">
    <name type="scientific">Tuwongella immobilis</name>
    <dbReference type="NCBI Taxonomy" id="692036"/>
    <lineage>
        <taxon>Bacteria</taxon>
        <taxon>Pseudomonadati</taxon>
        <taxon>Planctomycetota</taxon>
        <taxon>Planctomycetia</taxon>
        <taxon>Gemmatales</taxon>
        <taxon>Gemmataceae</taxon>
        <taxon>Tuwongella</taxon>
    </lineage>
</organism>